<evidence type="ECO:0000313" key="2">
    <source>
        <dbReference type="Proteomes" id="UP000269396"/>
    </source>
</evidence>
<protein>
    <submittedName>
        <fullName evidence="1">Uncharacterized protein</fullName>
    </submittedName>
</protein>
<name>A0A183PV23_9TREM</name>
<gene>
    <name evidence="1" type="ORF">SMTD_LOCUS18209</name>
</gene>
<dbReference type="Proteomes" id="UP000269396">
    <property type="component" value="Unassembled WGS sequence"/>
</dbReference>
<sequence length="213" mass="24500">EKLSDLIKEQAPKEFIHYIQAQIDTLELLRALHSAQLSIKVLNKNEIIEDVLQQPIAQETPAANLSKSSMKQQDTSNSAIDFLDSDKEVNSTRLLHNQTLILNFLPKGIIKLIQKLHNIVKKIDELQILYLFSLMKTLLESLNIDVADGLMSCNLIFYVIWITEMFEQKLFHHNSRKESSHNFLLDSMNIKLLLKALTLQMKPDDVCGRFTVQ</sequence>
<organism evidence="1 2">
    <name type="scientific">Schistosoma mattheei</name>
    <dbReference type="NCBI Taxonomy" id="31246"/>
    <lineage>
        <taxon>Eukaryota</taxon>
        <taxon>Metazoa</taxon>
        <taxon>Spiralia</taxon>
        <taxon>Lophotrochozoa</taxon>
        <taxon>Platyhelminthes</taxon>
        <taxon>Trematoda</taxon>
        <taxon>Digenea</taxon>
        <taxon>Strigeidida</taxon>
        <taxon>Schistosomatoidea</taxon>
        <taxon>Schistosomatidae</taxon>
        <taxon>Schistosoma</taxon>
    </lineage>
</organism>
<dbReference type="AlphaFoldDB" id="A0A183PV23"/>
<dbReference type="EMBL" id="UZAL01040066">
    <property type="protein sequence ID" value="VDP76450.1"/>
    <property type="molecule type" value="Genomic_DNA"/>
</dbReference>
<evidence type="ECO:0000313" key="1">
    <source>
        <dbReference type="EMBL" id="VDP76450.1"/>
    </source>
</evidence>
<feature type="non-terminal residue" evidence="1">
    <location>
        <position position="1"/>
    </location>
</feature>
<dbReference type="STRING" id="31246.A0A183PV23"/>
<accession>A0A183PV23</accession>
<reference evidence="1 2" key="1">
    <citation type="submission" date="2018-11" db="EMBL/GenBank/DDBJ databases">
        <authorList>
            <consortium name="Pathogen Informatics"/>
        </authorList>
    </citation>
    <scope>NUCLEOTIDE SEQUENCE [LARGE SCALE GENOMIC DNA]</scope>
    <source>
        <strain>Denwood</strain>
        <strain evidence="2">Zambia</strain>
    </source>
</reference>
<proteinExistence type="predicted"/>
<keyword evidence="2" id="KW-1185">Reference proteome</keyword>